<keyword evidence="4" id="KW-1185">Reference proteome</keyword>
<dbReference type="InterPro" id="IPR036047">
    <property type="entry name" value="F-box-like_dom_sf"/>
</dbReference>
<dbReference type="InterPro" id="IPR050796">
    <property type="entry name" value="SCF_F-box_component"/>
</dbReference>
<feature type="domain" description="F-box" evidence="2">
    <location>
        <begin position="26"/>
        <end position="57"/>
    </location>
</feature>
<dbReference type="Pfam" id="PF12937">
    <property type="entry name" value="F-box-like"/>
    <property type="match status" value="1"/>
</dbReference>
<name>A0AAD8RWC8_LOLMU</name>
<evidence type="ECO:0008006" key="5">
    <source>
        <dbReference type="Google" id="ProtNLM"/>
    </source>
</evidence>
<dbReference type="InterPro" id="IPR001810">
    <property type="entry name" value="F-box_dom"/>
</dbReference>
<gene>
    <name evidence="3" type="ORF">QYE76_006815</name>
</gene>
<dbReference type="Gene3D" id="1.20.1280.50">
    <property type="match status" value="1"/>
</dbReference>
<evidence type="ECO:0000313" key="4">
    <source>
        <dbReference type="Proteomes" id="UP001231189"/>
    </source>
</evidence>
<dbReference type="Proteomes" id="UP001231189">
    <property type="component" value="Unassembled WGS sequence"/>
</dbReference>
<organism evidence="3 4">
    <name type="scientific">Lolium multiflorum</name>
    <name type="common">Italian ryegrass</name>
    <name type="synonym">Lolium perenne subsp. multiflorum</name>
    <dbReference type="NCBI Taxonomy" id="4521"/>
    <lineage>
        <taxon>Eukaryota</taxon>
        <taxon>Viridiplantae</taxon>
        <taxon>Streptophyta</taxon>
        <taxon>Embryophyta</taxon>
        <taxon>Tracheophyta</taxon>
        <taxon>Spermatophyta</taxon>
        <taxon>Magnoliopsida</taxon>
        <taxon>Liliopsida</taxon>
        <taxon>Poales</taxon>
        <taxon>Poaceae</taxon>
        <taxon>BOP clade</taxon>
        <taxon>Pooideae</taxon>
        <taxon>Poodae</taxon>
        <taxon>Poeae</taxon>
        <taxon>Poeae Chloroplast Group 2 (Poeae type)</taxon>
        <taxon>Loliodinae</taxon>
        <taxon>Loliinae</taxon>
        <taxon>Lolium</taxon>
    </lineage>
</organism>
<dbReference type="PANTHER" id="PTHR31672">
    <property type="entry name" value="BNACNNG10540D PROTEIN"/>
    <property type="match status" value="1"/>
</dbReference>
<protein>
    <recommendedName>
        <fullName evidence="5">F-box domain-containing protein</fullName>
    </recommendedName>
</protein>
<feature type="domain" description="F-box associated beta-propeller type 3" evidence="1">
    <location>
        <begin position="109"/>
        <end position="258"/>
    </location>
</feature>
<comment type="caution">
    <text evidence="3">The sequence shown here is derived from an EMBL/GenBank/DDBJ whole genome shotgun (WGS) entry which is preliminary data.</text>
</comment>
<dbReference type="SUPFAM" id="SSF81383">
    <property type="entry name" value="F-box domain"/>
    <property type="match status" value="1"/>
</dbReference>
<dbReference type="InterPro" id="IPR013187">
    <property type="entry name" value="F-box-assoc_dom_typ3"/>
</dbReference>
<proteinExistence type="predicted"/>
<evidence type="ECO:0000259" key="2">
    <source>
        <dbReference type="Pfam" id="PF12937"/>
    </source>
</evidence>
<evidence type="ECO:0000259" key="1">
    <source>
        <dbReference type="Pfam" id="PF08268"/>
    </source>
</evidence>
<reference evidence="3" key="1">
    <citation type="submission" date="2023-07" db="EMBL/GenBank/DDBJ databases">
        <title>A chromosome-level genome assembly of Lolium multiflorum.</title>
        <authorList>
            <person name="Chen Y."/>
            <person name="Copetti D."/>
            <person name="Kolliker R."/>
            <person name="Studer B."/>
        </authorList>
    </citation>
    <scope>NUCLEOTIDE SEQUENCE</scope>
    <source>
        <strain evidence="3">02402/16</strain>
        <tissue evidence="3">Leaf</tissue>
    </source>
</reference>
<dbReference type="PANTHER" id="PTHR31672:SF13">
    <property type="entry name" value="F-BOX PROTEIN CPR30-LIKE"/>
    <property type="match status" value="1"/>
</dbReference>
<sequence length="424" mass="46908">MPRRVSNNQVTAADAKAAAAVFASRDVVASILVRLPASVLRRFCTVCKRWRDIISDPVFIKAHMVHGSHAPTHTVVFVYSSKGCAGSGFLFDELWRLTARFIVGESEAMIGTCNGLLCFHDRLQKIIRVVEPFTGEATNLPLPTDSSWSNVALSYCFAFDATAGQYKIIHKHIANDHANIGNYTMSIKLFTIGQDKDWRTVNTAYVSFSYLSFSYTSFIELACNSRAVYWSYMEPHHKILMYARLDLATEVITSVECPLVNKRPIFCHHPAWQNGDPCIIGIRLLTYDESENGCCSWPSDMDAMAHDVDAVMTLPHGLRIPRQQALQRGHLLLQKRNGALYAHKILSRSTNDLDIGSEQLLIGIGVEEPAKSSSSGQFVAVQGSQSSGVRQAATYSGMMDISTFAYVPTVCSAPLALYFGTTMQ</sequence>
<accession>A0AAD8RWC8</accession>
<dbReference type="EMBL" id="JAUUTY010000005">
    <property type="protein sequence ID" value="KAK1632500.1"/>
    <property type="molecule type" value="Genomic_DNA"/>
</dbReference>
<evidence type="ECO:0000313" key="3">
    <source>
        <dbReference type="EMBL" id="KAK1632500.1"/>
    </source>
</evidence>
<dbReference type="AlphaFoldDB" id="A0AAD8RWC8"/>
<dbReference type="Pfam" id="PF08268">
    <property type="entry name" value="FBA_3"/>
    <property type="match status" value="1"/>
</dbReference>
<dbReference type="CDD" id="cd22157">
    <property type="entry name" value="F-box_AtFBW1-like"/>
    <property type="match status" value="1"/>
</dbReference>